<dbReference type="EMBL" id="HBEY01018970">
    <property type="protein sequence ID" value="CAD8605788.1"/>
    <property type="molecule type" value="Transcribed_RNA"/>
</dbReference>
<keyword evidence="5 7" id="KW-0653">Protein transport</keyword>
<evidence type="ECO:0000256" key="8">
    <source>
        <dbReference type="SAM" id="Coils"/>
    </source>
</evidence>
<evidence type="ECO:0000256" key="6">
    <source>
        <dbReference type="ARBA" id="ARBA00023136"/>
    </source>
</evidence>
<dbReference type="PANTHER" id="PTHR13768:SF8">
    <property type="entry name" value="ALPHA-SOLUBLE NSF ATTACHMENT PROTEIN"/>
    <property type="match status" value="1"/>
</dbReference>
<dbReference type="FunFam" id="1.25.40.10:FF:000049">
    <property type="entry name" value="Alpha-soluble NSF attachment protein-like"/>
    <property type="match status" value="1"/>
</dbReference>
<keyword evidence="6 7" id="KW-0472">Membrane</keyword>
<dbReference type="GO" id="GO:0005483">
    <property type="term" value="F:soluble NSF attachment protein activity"/>
    <property type="evidence" value="ECO:0007669"/>
    <property type="project" value="TreeGrafter"/>
</dbReference>
<dbReference type="InterPro" id="IPR011990">
    <property type="entry name" value="TPR-like_helical_dom_sf"/>
</dbReference>
<evidence type="ECO:0000256" key="1">
    <source>
        <dbReference type="ARBA" id="ARBA00004170"/>
    </source>
</evidence>
<name>A0A7S0PYJ8_9EUKA</name>
<evidence type="ECO:0000256" key="2">
    <source>
        <dbReference type="ARBA" id="ARBA00010050"/>
    </source>
</evidence>
<comment type="subcellular location">
    <subcellularLocation>
        <location evidence="1 7">Membrane</location>
        <topology evidence="1 7">Peripheral membrane protein</topology>
    </subcellularLocation>
</comment>
<evidence type="ECO:0000256" key="7">
    <source>
        <dbReference type="RuleBase" id="RU367013"/>
    </source>
</evidence>
<gene>
    <name evidence="9" type="ORF">CPEL01642_LOCUS9123</name>
</gene>
<dbReference type="GO" id="GO:0035494">
    <property type="term" value="P:SNARE complex disassembly"/>
    <property type="evidence" value="ECO:0007669"/>
    <property type="project" value="TreeGrafter"/>
</dbReference>
<evidence type="ECO:0000256" key="4">
    <source>
        <dbReference type="ARBA" id="ARBA00022892"/>
    </source>
</evidence>
<dbReference type="InterPro" id="IPR000744">
    <property type="entry name" value="NSF_attach"/>
</dbReference>
<dbReference type="GO" id="GO:0031201">
    <property type="term" value="C:SNARE complex"/>
    <property type="evidence" value="ECO:0007669"/>
    <property type="project" value="TreeGrafter"/>
</dbReference>
<comment type="similarity">
    <text evidence="2 7">Belongs to the SNAP family.</text>
</comment>
<evidence type="ECO:0000256" key="3">
    <source>
        <dbReference type="ARBA" id="ARBA00022448"/>
    </source>
</evidence>
<dbReference type="AlphaFoldDB" id="A0A7S0PYJ8"/>
<evidence type="ECO:0008006" key="10">
    <source>
        <dbReference type="Google" id="ProtNLM"/>
    </source>
</evidence>
<dbReference type="Pfam" id="PF14938">
    <property type="entry name" value="SNAP"/>
    <property type="match status" value="1"/>
</dbReference>
<dbReference type="SUPFAM" id="SSF48452">
    <property type="entry name" value="TPR-like"/>
    <property type="match status" value="1"/>
</dbReference>
<sequence>MSKSVDDSQARDLVVKAEKKLTSWSLFSGASKYEEAAEMFTKAANRFKVAKNWNEAGSAFEQTARCHLKCDSAHEAATAYQDAANCYKKTDAQRAILLYKEGVRLQEDMGRFTMAAKLQKEIAELHETENNLENAMDAYQKAADYYAGEESTSAANQCLLKVAGFAAATSDYKKAIEIYEQVAMTSLESTLLKWSVKDYFLRAGICHLASGDTDATAAALDRYKNLDASFASTREGLFLENIARAYADLDLDDFTDKVREYDEISRLDAQKTTLLLEVKNKISATQNDIT</sequence>
<reference evidence="9" key="1">
    <citation type="submission" date="2021-01" db="EMBL/GenBank/DDBJ databases">
        <authorList>
            <person name="Corre E."/>
            <person name="Pelletier E."/>
            <person name="Niang G."/>
            <person name="Scheremetjew M."/>
            <person name="Finn R."/>
            <person name="Kale V."/>
            <person name="Holt S."/>
            <person name="Cochrane G."/>
            <person name="Meng A."/>
            <person name="Brown T."/>
            <person name="Cohen L."/>
        </authorList>
    </citation>
    <scope>NUCLEOTIDE SEQUENCE</scope>
    <source>
        <strain evidence="9">PLY182g</strain>
    </source>
</reference>
<dbReference type="PRINTS" id="PR00448">
    <property type="entry name" value="NSFATTACHMNT"/>
</dbReference>
<organism evidence="9">
    <name type="scientific">Coccolithus braarudii</name>
    <dbReference type="NCBI Taxonomy" id="221442"/>
    <lineage>
        <taxon>Eukaryota</taxon>
        <taxon>Haptista</taxon>
        <taxon>Haptophyta</taxon>
        <taxon>Prymnesiophyceae</taxon>
        <taxon>Coccolithales</taxon>
        <taxon>Coccolithaceae</taxon>
        <taxon>Coccolithus</taxon>
    </lineage>
</organism>
<dbReference type="PANTHER" id="PTHR13768">
    <property type="entry name" value="SOLUBLE NSF ATTACHMENT PROTEIN SNAP"/>
    <property type="match status" value="1"/>
</dbReference>
<dbReference type="GO" id="GO:0006886">
    <property type="term" value="P:intracellular protein transport"/>
    <property type="evidence" value="ECO:0007669"/>
    <property type="project" value="UniProtKB-UniRule"/>
</dbReference>
<dbReference type="Gene3D" id="1.25.40.10">
    <property type="entry name" value="Tetratricopeptide repeat domain"/>
    <property type="match status" value="1"/>
</dbReference>
<dbReference type="GO" id="GO:0005774">
    <property type="term" value="C:vacuolar membrane"/>
    <property type="evidence" value="ECO:0007669"/>
    <property type="project" value="TreeGrafter"/>
</dbReference>
<dbReference type="CDD" id="cd15832">
    <property type="entry name" value="SNAP"/>
    <property type="match status" value="1"/>
</dbReference>
<proteinExistence type="inferred from homology"/>
<protein>
    <recommendedName>
        <fullName evidence="10">Alpha-soluble NSF attachment protein</fullName>
    </recommendedName>
</protein>
<evidence type="ECO:0000313" key="9">
    <source>
        <dbReference type="EMBL" id="CAD8605788.1"/>
    </source>
</evidence>
<feature type="coiled-coil region" evidence="8">
    <location>
        <begin position="115"/>
        <end position="145"/>
    </location>
</feature>
<comment type="function">
    <text evidence="7">Required for vesicular transport between the endoplasmic reticulum and the Golgi apparatus.</text>
</comment>
<accession>A0A7S0PYJ8</accession>
<keyword evidence="8" id="KW-0175">Coiled coil</keyword>
<keyword evidence="4 7" id="KW-0931">ER-Golgi transport</keyword>
<dbReference type="GO" id="GO:0019905">
    <property type="term" value="F:syntaxin binding"/>
    <property type="evidence" value="ECO:0007669"/>
    <property type="project" value="TreeGrafter"/>
</dbReference>
<evidence type="ECO:0000256" key="5">
    <source>
        <dbReference type="ARBA" id="ARBA00022927"/>
    </source>
</evidence>
<keyword evidence="3 7" id="KW-0813">Transport</keyword>